<comment type="caution">
    <text evidence="2">The sequence shown here is derived from an EMBL/GenBank/DDBJ whole genome shotgun (WGS) entry which is preliminary data.</text>
</comment>
<dbReference type="AlphaFoldDB" id="A0A4V4H790"/>
<proteinExistence type="predicted"/>
<sequence length="197" mass="22049">MVVPHHQRRPLEHHLHPRPVLQDPDFGPQSREQEAQRLVRRREVVVVRRHAREVLAEHAADPRVVGFQYVDGRVHEADVVEACPQPRPVGPGARRLGTLELVDGDHDEHVLVDRLGDIHRVGGVRWTTEREGEVGRRRGIVVVRKGWQEGFSRLQGEVRNVLDDGGGGGGGKRAEGEIAKRPACHVVECVGRPVSFQ</sequence>
<reference evidence="2 3" key="1">
    <citation type="journal article" date="2019" name="Nat. Plants">
        <title>Genome sequencing of Musa balbisiana reveals subgenome evolution and function divergence in polyploid bananas.</title>
        <authorList>
            <person name="Yao X."/>
        </authorList>
    </citation>
    <scope>NUCLEOTIDE SEQUENCE [LARGE SCALE GENOMIC DNA]</scope>
    <source>
        <strain evidence="3">cv. DH-PKW</strain>
        <tissue evidence="2">Leaves</tissue>
    </source>
</reference>
<accession>A0A4V4H790</accession>
<dbReference type="Proteomes" id="UP000317650">
    <property type="component" value="Chromosome 1"/>
</dbReference>
<gene>
    <name evidence="2" type="ORF">C4D60_Mb01t10300</name>
</gene>
<evidence type="ECO:0000256" key="1">
    <source>
        <dbReference type="SAM" id="MobiDB-lite"/>
    </source>
</evidence>
<dbReference type="EMBL" id="PYDT01000004">
    <property type="protein sequence ID" value="THU62926.1"/>
    <property type="molecule type" value="Genomic_DNA"/>
</dbReference>
<organism evidence="2 3">
    <name type="scientific">Musa balbisiana</name>
    <name type="common">Banana</name>
    <dbReference type="NCBI Taxonomy" id="52838"/>
    <lineage>
        <taxon>Eukaryota</taxon>
        <taxon>Viridiplantae</taxon>
        <taxon>Streptophyta</taxon>
        <taxon>Embryophyta</taxon>
        <taxon>Tracheophyta</taxon>
        <taxon>Spermatophyta</taxon>
        <taxon>Magnoliopsida</taxon>
        <taxon>Liliopsida</taxon>
        <taxon>Zingiberales</taxon>
        <taxon>Musaceae</taxon>
        <taxon>Musa</taxon>
    </lineage>
</organism>
<name>A0A4V4H790_MUSBA</name>
<feature type="region of interest" description="Disordered" evidence="1">
    <location>
        <begin position="1"/>
        <end position="35"/>
    </location>
</feature>
<evidence type="ECO:0000313" key="3">
    <source>
        <dbReference type="Proteomes" id="UP000317650"/>
    </source>
</evidence>
<keyword evidence="3" id="KW-1185">Reference proteome</keyword>
<protein>
    <submittedName>
        <fullName evidence="2">Uncharacterized protein</fullName>
    </submittedName>
</protein>
<evidence type="ECO:0000313" key="2">
    <source>
        <dbReference type="EMBL" id="THU62926.1"/>
    </source>
</evidence>